<protein>
    <submittedName>
        <fullName evidence="1">Uncharacterized protein</fullName>
    </submittedName>
</protein>
<accession>A0AA36FBI1</accession>
<dbReference type="AlphaFoldDB" id="A0AA36FBI1"/>
<sequence length="116" mass="12816">MLVVVVFAGSQCIALPDGRYHYQGSVVCHSPNQMHEERHEVVLKIRTGPVPRCDFKLQLNNSQLASSQGVTNDDICEFRGCGYLRPKDKPILKTVECTSCTADPDTSRIFTSACGK</sequence>
<evidence type="ECO:0000313" key="1">
    <source>
        <dbReference type="EMBL" id="CAI9731900.1"/>
    </source>
</evidence>
<name>A0AA36FBI1_OCTVU</name>
<keyword evidence="2" id="KW-1185">Reference proteome</keyword>
<organism evidence="1 2">
    <name type="scientific">Octopus vulgaris</name>
    <name type="common">Common octopus</name>
    <dbReference type="NCBI Taxonomy" id="6645"/>
    <lineage>
        <taxon>Eukaryota</taxon>
        <taxon>Metazoa</taxon>
        <taxon>Spiralia</taxon>
        <taxon>Lophotrochozoa</taxon>
        <taxon>Mollusca</taxon>
        <taxon>Cephalopoda</taxon>
        <taxon>Coleoidea</taxon>
        <taxon>Octopodiformes</taxon>
        <taxon>Octopoda</taxon>
        <taxon>Incirrata</taxon>
        <taxon>Octopodidae</taxon>
        <taxon>Octopus</taxon>
    </lineage>
</organism>
<dbReference type="Proteomes" id="UP001162480">
    <property type="component" value="Chromosome 13"/>
</dbReference>
<gene>
    <name evidence="1" type="ORF">OCTVUL_1B021289</name>
</gene>
<reference evidence="1" key="1">
    <citation type="submission" date="2023-08" db="EMBL/GenBank/DDBJ databases">
        <authorList>
            <person name="Alioto T."/>
            <person name="Alioto T."/>
            <person name="Gomez Garrido J."/>
        </authorList>
    </citation>
    <scope>NUCLEOTIDE SEQUENCE</scope>
</reference>
<proteinExistence type="predicted"/>
<evidence type="ECO:0000313" key="2">
    <source>
        <dbReference type="Proteomes" id="UP001162480"/>
    </source>
</evidence>
<dbReference type="EMBL" id="OX597826">
    <property type="protein sequence ID" value="CAI9731900.1"/>
    <property type="molecule type" value="Genomic_DNA"/>
</dbReference>